<dbReference type="GO" id="GO:0003735">
    <property type="term" value="F:structural constituent of ribosome"/>
    <property type="evidence" value="ECO:0007669"/>
    <property type="project" value="InterPro"/>
</dbReference>
<dbReference type="AlphaFoldDB" id="A0A0G0BJS7"/>
<evidence type="ECO:0000256" key="3">
    <source>
        <dbReference type="ARBA" id="ARBA00022884"/>
    </source>
</evidence>
<sequence>MAFHKYKNIKEKRKLRVRKSLLKRLERYRLSVFRSNKYCYAQIIDDWKKVTLVAASEKDLSENDQKKTKTERANLVGESLAKKAEKQKIKKVVFDRGAYNYHGRVKALAEGARKGGLQF</sequence>
<evidence type="ECO:0000256" key="2">
    <source>
        <dbReference type="ARBA" id="ARBA00022730"/>
    </source>
</evidence>
<evidence type="ECO:0000256" key="4">
    <source>
        <dbReference type="ARBA" id="ARBA00022980"/>
    </source>
</evidence>
<keyword evidence="4 7" id="KW-0689">Ribosomal protein</keyword>
<reference evidence="8 9" key="1">
    <citation type="journal article" date="2015" name="Nature">
        <title>rRNA introns, odd ribosomes, and small enigmatic genomes across a large radiation of phyla.</title>
        <authorList>
            <person name="Brown C.T."/>
            <person name="Hug L.A."/>
            <person name="Thomas B.C."/>
            <person name="Sharon I."/>
            <person name="Castelle C.J."/>
            <person name="Singh A."/>
            <person name="Wilkins M.J."/>
            <person name="Williams K.H."/>
            <person name="Banfield J.F."/>
        </authorList>
    </citation>
    <scope>NUCLEOTIDE SEQUENCE [LARGE SCALE GENOMIC DNA]</scope>
</reference>
<dbReference type="Pfam" id="PF00861">
    <property type="entry name" value="Ribosomal_L18p"/>
    <property type="match status" value="1"/>
</dbReference>
<dbReference type="InterPro" id="IPR005484">
    <property type="entry name" value="Ribosomal_uL18_bac/plant/anim"/>
</dbReference>
<gene>
    <name evidence="7" type="primary">rplR</name>
    <name evidence="8" type="ORF">UR67_C0004G0075</name>
</gene>
<dbReference type="Proteomes" id="UP000034581">
    <property type="component" value="Unassembled WGS sequence"/>
</dbReference>
<dbReference type="CDD" id="cd00432">
    <property type="entry name" value="Ribosomal_L18_L5e"/>
    <property type="match status" value="1"/>
</dbReference>
<evidence type="ECO:0000256" key="7">
    <source>
        <dbReference type="HAMAP-Rule" id="MF_01337"/>
    </source>
</evidence>
<evidence type="ECO:0000256" key="5">
    <source>
        <dbReference type="ARBA" id="ARBA00023274"/>
    </source>
</evidence>
<organism evidence="8 9">
    <name type="scientific">candidate division CPR3 bacterium GW2011_GWF2_35_18</name>
    <dbReference type="NCBI Taxonomy" id="1618350"/>
    <lineage>
        <taxon>Bacteria</taxon>
        <taxon>Bacteria division CPR3</taxon>
    </lineage>
</organism>
<comment type="similarity">
    <text evidence="1 7">Belongs to the universal ribosomal protein uL18 family.</text>
</comment>
<accession>A0A0G0BJS7</accession>
<dbReference type="FunFam" id="3.30.420.100:FF:000001">
    <property type="entry name" value="50S ribosomal protein L18"/>
    <property type="match status" value="1"/>
</dbReference>
<proteinExistence type="inferred from homology"/>
<keyword evidence="2 7" id="KW-0699">rRNA-binding</keyword>
<comment type="caution">
    <text evidence="8">The sequence shown here is derived from an EMBL/GenBank/DDBJ whole genome shotgun (WGS) entry which is preliminary data.</text>
</comment>
<evidence type="ECO:0000256" key="6">
    <source>
        <dbReference type="ARBA" id="ARBA00035197"/>
    </source>
</evidence>
<comment type="function">
    <text evidence="7">This is one of the proteins that bind and probably mediate the attachment of the 5S RNA into the large ribosomal subunit, where it forms part of the central protuberance.</text>
</comment>
<dbReference type="STRING" id="1618350.UR67_C0004G0075"/>
<dbReference type="InterPro" id="IPR057268">
    <property type="entry name" value="Ribosomal_L18"/>
</dbReference>
<dbReference type="EMBL" id="LBQB01000004">
    <property type="protein sequence ID" value="KKP69678.1"/>
    <property type="molecule type" value="Genomic_DNA"/>
</dbReference>
<dbReference type="PANTHER" id="PTHR12899:SF3">
    <property type="entry name" value="LARGE RIBOSOMAL SUBUNIT PROTEIN UL18M"/>
    <property type="match status" value="1"/>
</dbReference>
<dbReference type="NCBIfam" id="TIGR00060">
    <property type="entry name" value="L18_bact"/>
    <property type="match status" value="1"/>
</dbReference>
<dbReference type="PANTHER" id="PTHR12899">
    <property type="entry name" value="39S RIBOSOMAL PROTEIN L18, MITOCHONDRIAL"/>
    <property type="match status" value="1"/>
</dbReference>
<dbReference type="PATRIC" id="fig|1618350.3.peg.709"/>
<dbReference type="GO" id="GO:0022625">
    <property type="term" value="C:cytosolic large ribosomal subunit"/>
    <property type="evidence" value="ECO:0007669"/>
    <property type="project" value="TreeGrafter"/>
</dbReference>
<dbReference type="GO" id="GO:0006412">
    <property type="term" value="P:translation"/>
    <property type="evidence" value="ECO:0007669"/>
    <property type="project" value="UniProtKB-UniRule"/>
</dbReference>
<evidence type="ECO:0000313" key="9">
    <source>
        <dbReference type="Proteomes" id="UP000034581"/>
    </source>
</evidence>
<dbReference type="GO" id="GO:0008097">
    <property type="term" value="F:5S rRNA binding"/>
    <property type="evidence" value="ECO:0007669"/>
    <property type="project" value="TreeGrafter"/>
</dbReference>
<dbReference type="HAMAP" id="MF_01337_B">
    <property type="entry name" value="Ribosomal_uL18_B"/>
    <property type="match status" value="1"/>
</dbReference>
<keyword evidence="5 7" id="KW-0687">Ribonucleoprotein</keyword>
<dbReference type="InterPro" id="IPR004389">
    <property type="entry name" value="Ribosomal_uL18_bac-type"/>
</dbReference>
<dbReference type="SUPFAM" id="SSF53137">
    <property type="entry name" value="Translational machinery components"/>
    <property type="match status" value="1"/>
</dbReference>
<protein>
    <recommendedName>
        <fullName evidence="6 7">Large ribosomal subunit protein uL18</fullName>
    </recommendedName>
</protein>
<name>A0A0G0BJS7_UNCC3</name>
<dbReference type="Gene3D" id="3.30.420.100">
    <property type="match status" value="1"/>
</dbReference>
<evidence type="ECO:0000256" key="1">
    <source>
        <dbReference type="ARBA" id="ARBA00007116"/>
    </source>
</evidence>
<comment type="subunit">
    <text evidence="7">Part of the 50S ribosomal subunit; part of the 5S rRNA/L5/L18/L25 subcomplex. Contacts the 5S and 23S rRNAs.</text>
</comment>
<evidence type="ECO:0000313" key="8">
    <source>
        <dbReference type="EMBL" id="KKP69678.1"/>
    </source>
</evidence>
<keyword evidence="3 7" id="KW-0694">RNA-binding</keyword>